<evidence type="ECO:0000313" key="2">
    <source>
        <dbReference type="EMBL" id="CAB3377652.1"/>
    </source>
</evidence>
<protein>
    <submittedName>
        <fullName evidence="2">Uncharacterized protein</fullName>
    </submittedName>
</protein>
<feature type="region of interest" description="Disordered" evidence="1">
    <location>
        <begin position="1"/>
        <end position="76"/>
    </location>
</feature>
<sequence>MTGDSSPVAQEKKGSDRSSKKDVGVEKKDPPTADMKRDRTPAEKSEEKSGPPPAKRGRETPKGSKGAANRVQKQWFPIIPRLRFTGGPKRRYRRKAVLPLSAALR</sequence>
<evidence type="ECO:0000313" key="3">
    <source>
        <dbReference type="Proteomes" id="UP000494165"/>
    </source>
</evidence>
<keyword evidence="3" id="KW-1185">Reference proteome</keyword>
<gene>
    <name evidence="2" type="ORF">CLODIP_2_CD13617</name>
</gene>
<reference evidence="2 3" key="1">
    <citation type="submission" date="2020-04" db="EMBL/GenBank/DDBJ databases">
        <authorList>
            <person name="Alioto T."/>
            <person name="Alioto T."/>
            <person name="Gomez Garrido J."/>
        </authorList>
    </citation>
    <scope>NUCLEOTIDE SEQUENCE [LARGE SCALE GENOMIC DNA]</scope>
</reference>
<dbReference type="Proteomes" id="UP000494165">
    <property type="component" value="Unassembled WGS sequence"/>
</dbReference>
<feature type="compositionally biased region" description="Basic and acidic residues" evidence="1">
    <location>
        <begin position="10"/>
        <end position="49"/>
    </location>
</feature>
<comment type="caution">
    <text evidence="2">The sequence shown here is derived from an EMBL/GenBank/DDBJ whole genome shotgun (WGS) entry which is preliminary data.</text>
</comment>
<dbReference type="AlphaFoldDB" id="A0A8S1D472"/>
<accession>A0A8S1D472</accession>
<dbReference type="EMBL" id="CADEPI010000149">
    <property type="protein sequence ID" value="CAB3377652.1"/>
    <property type="molecule type" value="Genomic_DNA"/>
</dbReference>
<name>A0A8S1D472_9INSE</name>
<proteinExistence type="predicted"/>
<evidence type="ECO:0000256" key="1">
    <source>
        <dbReference type="SAM" id="MobiDB-lite"/>
    </source>
</evidence>
<organism evidence="2 3">
    <name type="scientific">Cloeon dipterum</name>
    <dbReference type="NCBI Taxonomy" id="197152"/>
    <lineage>
        <taxon>Eukaryota</taxon>
        <taxon>Metazoa</taxon>
        <taxon>Ecdysozoa</taxon>
        <taxon>Arthropoda</taxon>
        <taxon>Hexapoda</taxon>
        <taxon>Insecta</taxon>
        <taxon>Pterygota</taxon>
        <taxon>Palaeoptera</taxon>
        <taxon>Ephemeroptera</taxon>
        <taxon>Pisciforma</taxon>
        <taxon>Baetidae</taxon>
        <taxon>Cloeon</taxon>
    </lineage>
</organism>